<dbReference type="Gene3D" id="3.30.40.10">
    <property type="entry name" value="Zinc/RING finger domain, C3HC4 (zinc finger)"/>
    <property type="match status" value="2"/>
</dbReference>
<gene>
    <name evidence="15" type="primary">LOC109710783</name>
</gene>
<dbReference type="GeneID" id="109710783"/>
<feature type="compositionally biased region" description="Acidic residues" evidence="12">
    <location>
        <begin position="39"/>
        <end position="62"/>
    </location>
</feature>
<evidence type="ECO:0000256" key="2">
    <source>
        <dbReference type="ARBA" id="ARBA00004906"/>
    </source>
</evidence>
<feature type="compositionally biased region" description="Basic and acidic residues" evidence="12">
    <location>
        <begin position="28"/>
        <end position="38"/>
    </location>
</feature>
<keyword evidence="5" id="KW-0808">Transferase</keyword>
<evidence type="ECO:0000256" key="9">
    <source>
        <dbReference type="ARBA" id="ARBA00022833"/>
    </source>
</evidence>
<accession>A0A6P5F796</accession>
<dbReference type="InterPro" id="IPR013083">
    <property type="entry name" value="Znf_RING/FYVE/PHD"/>
</dbReference>
<sequence length="313" mass="35209">MAKFSFEEGGEGSGVRKRRRIVAAGEIDPTRAEKRFEESEVEDDEGEEAIEEEEEEEEEEEGAIATENGDGIRVRVDPDLLDCSICFEPLRPPLYQCQNGHVACSSCWSQLCNKCHICSREVSRSRNVFLEKIIESIKVSCSYAKWGCPENISYPKRPAHEEKCIFAPSECPFPGCSYKGFNRCWSGHFVSSHKLFPKKFKYDHLFKMSLPTTEQFVYLLGPDSQLFLLLNKNVEPTGYALSIVCIRGGVMKCKFSYELAVTASNGSSLQLKASVMDIREWNGIYPTDAFLLVPSEFAPSASEIEVEVSVCKL</sequence>
<dbReference type="PANTHER" id="PTHR46632">
    <property type="entry name" value="E3 UBIQUITIN-PROTEIN LIGASE SINA-LIKE 4"/>
    <property type="match status" value="1"/>
</dbReference>
<evidence type="ECO:0000313" key="15">
    <source>
        <dbReference type="RefSeq" id="XP_020089125.1"/>
    </source>
</evidence>
<evidence type="ECO:0000313" key="14">
    <source>
        <dbReference type="Proteomes" id="UP000515123"/>
    </source>
</evidence>
<evidence type="ECO:0000256" key="11">
    <source>
        <dbReference type="PROSITE-ProRule" id="PRU00455"/>
    </source>
</evidence>
<proteinExistence type="inferred from homology"/>
<dbReference type="SUPFAM" id="SSF57850">
    <property type="entry name" value="RING/U-box"/>
    <property type="match status" value="1"/>
</dbReference>
<evidence type="ECO:0000256" key="7">
    <source>
        <dbReference type="ARBA" id="ARBA00022771"/>
    </source>
</evidence>
<feature type="domain" description="SIAH-type" evidence="13">
    <location>
        <begin position="136"/>
        <end position="194"/>
    </location>
</feature>
<comment type="similarity">
    <text evidence="3">Belongs to the SINA (Seven in absentia) family.</text>
</comment>
<dbReference type="CDD" id="cd16571">
    <property type="entry name" value="RING-HC_SIAHs"/>
    <property type="match status" value="1"/>
</dbReference>
<evidence type="ECO:0000256" key="1">
    <source>
        <dbReference type="ARBA" id="ARBA00000900"/>
    </source>
</evidence>
<feature type="region of interest" description="Disordered" evidence="12">
    <location>
        <begin position="1"/>
        <end position="69"/>
    </location>
</feature>
<dbReference type="InterPro" id="IPR044286">
    <property type="entry name" value="SINL_plant"/>
</dbReference>
<organism evidence="14 15">
    <name type="scientific">Ananas comosus</name>
    <name type="common">Pineapple</name>
    <name type="synonym">Ananas ananas</name>
    <dbReference type="NCBI Taxonomy" id="4615"/>
    <lineage>
        <taxon>Eukaryota</taxon>
        <taxon>Viridiplantae</taxon>
        <taxon>Streptophyta</taxon>
        <taxon>Embryophyta</taxon>
        <taxon>Tracheophyta</taxon>
        <taxon>Spermatophyta</taxon>
        <taxon>Magnoliopsida</taxon>
        <taxon>Liliopsida</taxon>
        <taxon>Poales</taxon>
        <taxon>Bromeliaceae</taxon>
        <taxon>Bromelioideae</taxon>
        <taxon>Ananas</taxon>
    </lineage>
</organism>
<dbReference type="Proteomes" id="UP000515123">
    <property type="component" value="Linkage group 5"/>
</dbReference>
<dbReference type="GO" id="GO:0061630">
    <property type="term" value="F:ubiquitin protein ligase activity"/>
    <property type="evidence" value="ECO:0007669"/>
    <property type="project" value="UniProtKB-EC"/>
</dbReference>
<dbReference type="GO" id="GO:0008270">
    <property type="term" value="F:zinc ion binding"/>
    <property type="evidence" value="ECO:0007669"/>
    <property type="project" value="UniProtKB-KW"/>
</dbReference>
<evidence type="ECO:0000256" key="12">
    <source>
        <dbReference type="SAM" id="MobiDB-lite"/>
    </source>
</evidence>
<evidence type="ECO:0000256" key="4">
    <source>
        <dbReference type="ARBA" id="ARBA00012483"/>
    </source>
</evidence>
<evidence type="ECO:0000256" key="5">
    <source>
        <dbReference type="ARBA" id="ARBA00022679"/>
    </source>
</evidence>
<dbReference type="Gramene" id="Aco012651.1.mrna1">
    <property type="protein sequence ID" value="Aco012651.1.mrna1"/>
    <property type="gene ID" value="Aco012651.1.path1"/>
</dbReference>
<evidence type="ECO:0000259" key="13">
    <source>
        <dbReference type="PROSITE" id="PS51081"/>
    </source>
</evidence>
<dbReference type="OrthoDB" id="4788989at2759"/>
<evidence type="ECO:0000256" key="8">
    <source>
        <dbReference type="ARBA" id="ARBA00022786"/>
    </source>
</evidence>
<dbReference type="Pfam" id="PF21362">
    <property type="entry name" value="Sina_RING"/>
    <property type="match status" value="1"/>
</dbReference>
<comment type="catalytic activity">
    <reaction evidence="1">
        <text>S-ubiquitinyl-[E2 ubiquitin-conjugating enzyme]-L-cysteine + [acceptor protein]-L-lysine = [E2 ubiquitin-conjugating enzyme]-L-cysteine + N(6)-ubiquitinyl-[acceptor protein]-L-lysine.</text>
        <dbReference type="EC" id="2.3.2.27"/>
    </reaction>
</comment>
<evidence type="ECO:0000256" key="6">
    <source>
        <dbReference type="ARBA" id="ARBA00022723"/>
    </source>
</evidence>
<keyword evidence="6" id="KW-0479">Metal-binding</keyword>
<keyword evidence="14" id="KW-1185">Reference proteome</keyword>
<keyword evidence="8" id="KW-0833">Ubl conjugation pathway</keyword>
<dbReference type="InterPro" id="IPR049548">
    <property type="entry name" value="Sina-like_RING"/>
</dbReference>
<evidence type="ECO:0000256" key="3">
    <source>
        <dbReference type="ARBA" id="ARBA00009119"/>
    </source>
</evidence>
<comment type="pathway">
    <text evidence="2">Protein modification; protein ubiquitination.</text>
</comment>
<dbReference type="PANTHER" id="PTHR46632:SF16">
    <property type="entry name" value="E3 UBIQUITIN-PROTEIN LIGASE SINA-LIKE 10"/>
    <property type="match status" value="1"/>
</dbReference>
<dbReference type="RefSeq" id="XP_020089125.1">
    <property type="nucleotide sequence ID" value="XM_020233536.1"/>
</dbReference>
<dbReference type="GO" id="GO:0016567">
    <property type="term" value="P:protein ubiquitination"/>
    <property type="evidence" value="ECO:0007669"/>
    <property type="project" value="UniProtKB-UniPathway"/>
</dbReference>
<dbReference type="Pfam" id="PF21361">
    <property type="entry name" value="Sina_ZnF"/>
    <property type="match status" value="1"/>
</dbReference>
<protein>
    <recommendedName>
        <fullName evidence="4">RING-type E3 ubiquitin transferase</fullName>
        <ecNumber evidence="4">2.3.2.27</ecNumber>
    </recommendedName>
</protein>
<reference evidence="15" key="2">
    <citation type="submission" date="2025-08" db="UniProtKB">
        <authorList>
            <consortium name="RefSeq"/>
        </authorList>
    </citation>
    <scope>IDENTIFICATION</scope>
    <source>
        <tissue evidence="15">Leaf</tissue>
    </source>
</reference>
<comment type="function">
    <text evidence="10">E3 ubiquitin-protein ligase that mediates ubiquitination and subsequent proteasomal degradation of target proteins. E3 ubiquitin ligases accept ubiquitin from an E2 ubiquitin-conjugating enzyme in the form of a thioester and then directly transfers the ubiquitin to targeted substrates. It probably triggers the ubiquitin-mediated degradation of different substrates.</text>
</comment>
<dbReference type="AlphaFoldDB" id="A0A6P5F796"/>
<reference evidence="14" key="1">
    <citation type="journal article" date="2015" name="Nat. Genet.">
        <title>The pineapple genome and the evolution of CAM photosynthesis.</title>
        <authorList>
            <person name="Ming R."/>
            <person name="VanBuren R."/>
            <person name="Wai C.M."/>
            <person name="Tang H."/>
            <person name="Schatz M.C."/>
            <person name="Bowers J.E."/>
            <person name="Lyons E."/>
            <person name="Wang M.L."/>
            <person name="Chen J."/>
            <person name="Biggers E."/>
            <person name="Zhang J."/>
            <person name="Huang L."/>
            <person name="Zhang L."/>
            <person name="Miao W."/>
            <person name="Zhang J."/>
            <person name="Ye Z."/>
            <person name="Miao C."/>
            <person name="Lin Z."/>
            <person name="Wang H."/>
            <person name="Zhou H."/>
            <person name="Yim W.C."/>
            <person name="Priest H.D."/>
            <person name="Zheng C."/>
            <person name="Woodhouse M."/>
            <person name="Edger P.P."/>
            <person name="Guyot R."/>
            <person name="Guo H.B."/>
            <person name="Guo H."/>
            <person name="Zheng G."/>
            <person name="Singh R."/>
            <person name="Sharma A."/>
            <person name="Min X."/>
            <person name="Zheng Y."/>
            <person name="Lee H."/>
            <person name="Gurtowski J."/>
            <person name="Sedlazeck F.J."/>
            <person name="Harkess A."/>
            <person name="McKain M.R."/>
            <person name="Liao Z."/>
            <person name="Fang J."/>
            <person name="Liu J."/>
            <person name="Zhang X."/>
            <person name="Zhang Q."/>
            <person name="Hu W."/>
            <person name="Qin Y."/>
            <person name="Wang K."/>
            <person name="Chen L.Y."/>
            <person name="Shirley N."/>
            <person name="Lin Y.R."/>
            <person name="Liu L.Y."/>
            <person name="Hernandez A.G."/>
            <person name="Wright C.L."/>
            <person name="Bulone V."/>
            <person name="Tuskan G.A."/>
            <person name="Heath K."/>
            <person name="Zee F."/>
            <person name="Moore P.H."/>
            <person name="Sunkar R."/>
            <person name="Leebens-Mack J.H."/>
            <person name="Mockler T."/>
            <person name="Bennetzen J.L."/>
            <person name="Freeling M."/>
            <person name="Sankoff D."/>
            <person name="Paterson A.H."/>
            <person name="Zhu X."/>
            <person name="Yang X."/>
            <person name="Smith J.A."/>
            <person name="Cushman J.C."/>
            <person name="Paull R.E."/>
            <person name="Yu Q."/>
        </authorList>
    </citation>
    <scope>NUCLEOTIDE SEQUENCE [LARGE SCALE GENOMIC DNA]</scope>
    <source>
        <strain evidence="14">cv. F153</strain>
    </source>
</reference>
<evidence type="ECO:0000256" key="10">
    <source>
        <dbReference type="ARBA" id="ARBA00024004"/>
    </source>
</evidence>
<keyword evidence="7 11" id="KW-0863">Zinc-finger</keyword>
<dbReference type="UniPathway" id="UPA00143"/>
<keyword evidence="9" id="KW-0862">Zinc</keyword>
<name>A0A6P5F796_ANACO</name>
<dbReference type="PROSITE" id="PS51081">
    <property type="entry name" value="ZF_SIAH"/>
    <property type="match status" value="1"/>
</dbReference>
<dbReference type="EC" id="2.3.2.27" evidence="4"/>
<dbReference type="InterPro" id="IPR013010">
    <property type="entry name" value="Znf_SIAH"/>
</dbReference>
<dbReference type="SUPFAM" id="SSF49599">
    <property type="entry name" value="TRAF domain-like"/>
    <property type="match status" value="1"/>
</dbReference>